<evidence type="ECO:0000256" key="1">
    <source>
        <dbReference type="SAM" id="Coils"/>
    </source>
</evidence>
<dbReference type="PANTHER" id="PTHR38886">
    <property type="entry name" value="SESA DOMAIN-CONTAINING PROTEIN"/>
    <property type="match status" value="1"/>
</dbReference>
<dbReference type="InterPro" id="IPR054464">
    <property type="entry name" value="ULD_fung"/>
</dbReference>
<name>A0AAN6W0I9_9PEZI</name>
<evidence type="ECO:0000313" key="5">
    <source>
        <dbReference type="Proteomes" id="UP001302321"/>
    </source>
</evidence>
<comment type="caution">
    <text evidence="4">The sequence shown here is derived from an EMBL/GenBank/DDBJ whole genome shotgun (WGS) entry which is preliminary data.</text>
</comment>
<feature type="coiled-coil region" evidence="1">
    <location>
        <begin position="243"/>
        <end position="304"/>
    </location>
</feature>
<dbReference type="AlphaFoldDB" id="A0AAN6W0I9"/>
<evidence type="ECO:0000259" key="3">
    <source>
        <dbReference type="Pfam" id="PF22893"/>
    </source>
</evidence>
<accession>A0AAN6W0I9</accession>
<proteinExistence type="predicted"/>
<reference evidence="4" key="1">
    <citation type="journal article" date="2023" name="Mol. Phylogenet. Evol.">
        <title>Genome-scale phylogeny and comparative genomics of the fungal order Sordariales.</title>
        <authorList>
            <person name="Hensen N."/>
            <person name="Bonometti L."/>
            <person name="Westerberg I."/>
            <person name="Brannstrom I.O."/>
            <person name="Guillou S."/>
            <person name="Cros-Aarteil S."/>
            <person name="Calhoun S."/>
            <person name="Haridas S."/>
            <person name="Kuo A."/>
            <person name="Mondo S."/>
            <person name="Pangilinan J."/>
            <person name="Riley R."/>
            <person name="LaButti K."/>
            <person name="Andreopoulos B."/>
            <person name="Lipzen A."/>
            <person name="Chen C."/>
            <person name="Yan M."/>
            <person name="Daum C."/>
            <person name="Ng V."/>
            <person name="Clum A."/>
            <person name="Steindorff A."/>
            <person name="Ohm R.A."/>
            <person name="Martin F."/>
            <person name="Silar P."/>
            <person name="Natvig D.O."/>
            <person name="Lalanne C."/>
            <person name="Gautier V."/>
            <person name="Ament-Velasquez S.L."/>
            <person name="Kruys A."/>
            <person name="Hutchinson M.I."/>
            <person name="Powell A.J."/>
            <person name="Barry K."/>
            <person name="Miller A.N."/>
            <person name="Grigoriev I.V."/>
            <person name="Debuchy R."/>
            <person name="Gladieux P."/>
            <person name="Hiltunen Thoren M."/>
            <person name="Johannesson H."/>
        </authorList>
    </citation>
    <scope>NUCLEOTIDE SEQUENCE</scope>
    <source>
        <strain evidence="4">CBS 892.96</strain>
    </source>
</reference>
<feature type="region of interest" description="Disordered" evidence="2">
    <location>
        <begin position="391"/>
        <end position="661"/>
    </location>
</feature>
<feature type="compositionally biased region" description="Pro residues" evidence="2">
    <location>
        <begin position="525"/>
        <end position="536"/>
    </location>
</feature>
<feature type="compositionally biased region" description="Acidic residues" evidence="2">
    <location>
        <begin position="619"/>
        <end position="632"/>
    </location>
</feature>
<keyword evidence="1" id="KW-0175">Coiled coil</keyword>
<dbReference type="EMBL" id="MU866387">
    <property type="protein sequence ID" value="KAK4172856.1"/>
    <property type="molecule type" value="Genomic_DNA"/>
</dbReference>
<feature type="compositionally biased region" description="Acidic residues" evidence="2">
    <location>
        <begin position="593"/>
        <end position="609"/>
    </location>
</feature>
<feature type="compositionally biased region" description="Basic residues" evidence="2">
    <location>
        <begin position="569"/>
        <end position="578"/>
    </location>
</feature>
<sequence>MSFGYAIGDFIAGAGMAHKLIRLMATSSDACSEYQDAMKELRLIQQAFINVSQISQTDVALPRDTVNSASFLVMSSMDTISKFLQRTEHLKKSLSASGPPAIRDSWCKVGWALYGKDELKELRDRLHSSLTALNLLFSAANYSCRPVPASIAQFQVLDNEGYSSGTMSETTCVDLEVVDLIQADMSLKALPKPVKSVVQPRKGVKGLKSKSKLLKPAPPALEGRDDQATQDAEATLLERLAHLEKMAEDKTNWEARQAEWRKNVEDLAQLKAEIKIQNAEIALRSQLEAEKKLAEQEKTSRKNNDPISLKDAVGRKFNFPFDLCKTWQGMSDLIKQAFLHIEVLGPHVHQGRYDLISPSGEIILPTLWEKTIEPGWAVTMHMWPMDPLSHRSSGVGSVHQGPGPLGGPTQRPPPPSQGTSFRPPTRPGNGMMPPASVGPRPGLSGPWTHPPPPNMPAPGQQGPYPKFSTNQPQRPVELSPSIARQMINTPFVPPPLPPGWPPSPPRPRSLPGLGQQSEQHSSRSIPPPPPPPPSWPPSSMMIATPRPSRATPRKSSAKQPSTVLEWMRSSKKGNRNHGLRISYTSSSSSGERGEDETNSESDGAEADTEFDQHSASTDNETESDGDDEEQEGEASSQSPATSPCPSLNKLRLSVSSGTSLVTSTCEVTTDIMGSEK</sequence>
<dbReference type="PANTHER" id="PTHR38886:SF1">
    <property type="entry name" value="NACHT-NTPASE AND P-LOOP NTPASES N-TERMINAL DOMAIN-CONTAINING PROTEIN"/>
    <property type="match status" value="1"/>
</dbReference>
<dbReference type="Pfam" id="PF22893">
    <property type="entry name" value="ULD_2"/>
    <property type="match status" value="1"/>
</dbReference>
<organism evidence="4 5">
    <name type="scientific">Triangularia setosa</name>
    <dbReference type="NCBI Taxonomy" id="2587417"/>
    <lineage>
        <taxon>Eukaryota</taxon>
        <taxon>Fungi</taxon>
        <taxon>Dikarya</taxon>
        <taxon>Ascomycota</taxon>
        <taxon>Pezizomycotina</taxon>
        <taxon>Sordariomycetes</taxon>
        <taxon>Sordariomycetidae</taxon>
        <taxon>Sordariales</taxon>
        <taxon>Podosporaceae</taxon>
        <taxon>Triangularia</taxon>
    </lineage>
</organism>
<gene>
    <name evidence="4" type="ORF">QBC36DRAFT_68346</name>
</gene>
<evidence type="ECO:0000313" key="4">
    <source>
        <dbReference type="EMBL" id="KAK4172856.1"/>
    </source>
</evidence>
<feature type="compositionally biased region" description="Pro residues" evidence="2">
    <location>
        <begin position="491"/>
        <end position="508"/>
    </location>
</feature>
<keyword evidence="5" id="KW-1185">Reference proteome</keyword>
<protein>
    <recommendedName>
        <fullName evidence="3">Ubiquitin-like domain-containing protein</fullName>
    </recommendedName>
</protein>
<dbReference type="Proteomes" id="UP001302321">
    <property type="component" value="Unassembled WGS sequence"/>
</dbReference>
<feature type="domain" description="Ubiquitin-like" evidence="3">
    <location>
        <begin position="303"/>
        <end position="385"/>
    </location>
</feature>
<evidence type="ECO:0000256" key="2">
    <source>
        <dbReference type="SAM" id="MobiDB-lite"/>
    </source>
</evidence>
<feature type="compositionally biased region" description="Low complexity" evidence="2">
    <location>
        <begin position="652"/>
        <end position="661"/>
    </location>
</feature>
<dbReference type="PRINTS" id="PR01217">
    <property type="entry name" value="PRICHEXTENSN"/>
</dbReference>
<reference evidence="4" key="2">
    <citation type="submission" date="2023-05" db="EMBL/GenBank/DDBJ databases">
        <authorList>
            <consortium name="Lawrence Berkeley National Laboratory"/>
            <person name="Steindorff A."/>
            <person name="Hensen N."/>
            <person name="Bonometti L."/>
            <person name="Westerberg I."/>
            <person name="Brannstrom I.O."/>
            <person name="Guillou S."/>
            <person name="Cros-Aarteil S."/>
            <person name="Calhoun S."/>
            <person name="Haridas S."/>
            <person name="Kuo A."/>
            <person name="Mondo S."/>
            <person name="Pangilinan J."/>
            <person name="Riley R."/>
            <person name="Labutti K."/>
            <person name="Andreopoulos B."/>
            <person name="Lipzen A."/>
            <person name="Chen C."/>
            <person name="Yanf M."/>
            <person name="Daum C."/>
            <person name="Ng V."/>
            <person name="Clum A."/>
            <person name="Ohm R."/>
            <person name="Martin F."/>
            <person name="Silar P."/>
            <person name="Natvig D."/>
            <person name="Lalanne C."/>
            <person name="Gautier V."/>
            <person name="Ament-Velasquez S.L."/>
            <person name="Kruys A."/>
            <person name="Hutchinson M.I."/>
            <person name="Powell A.J."/>
            <person name="Barry K."/>
            <person name="Miller A.N."/>
            <person name="Grigoriev I.V."/>
            <person name="Debuchy R."/>
            <person name="Gladieux P."/>
            <person name="Thoren M.H."/>
            <person name="Johannesson H."/>
        </authorList>
    </citation>
    <scope>NUCLEOTIDE SEQUENCE</scope>
    <source>
        <strain evidence="4">CBS 892.96</strain>
    </source>
</reference>
<feature type="region of interest" description="Disordered" evidence="2">
    <location>
        <begin position="208"/>
        <end position="228"/>
    </location>
</feature>